<dbReference type="PATRIC" id="fig|1127696.3.peg.519"/>
<proteinExistence type="predicted"/>
<evidence type="ECO:0000313" key="2">
    <source>
        <dbReference type="Proteomes" id="UP000010408"/>
    </source>
</evidence>
<dbReference type="Proteomes" id="UP000010408">
    <property type="component" value="Unassembled WGS sequence"/>
</dbReference>
<dbReference type="EMBL" id="AMEQ01000018">
    <property type="protein sequence ID" value="EKY02199.1"/>
    <property type="molecule type" value="Genomic_DNA"/>
</dbReference>
<accession>L1NFC2</accession>
<comment type="caution">
    <text evidence="1">The sequence shown here is derived from an EMBL/GenBank/DDBJ whole genome shotgun (WGS) entry which is preliminary data.</text>
</comment>
<sequence length="57" mass="6582">MLFDLTHQVSILPKRGSRLLYSKGYFSTLWEVPSLPREGFPRNLIRGIPITSDRFSS</sequence>
<gene>
    <name evidence="1" type="ORF">HMPREF9134_00588</name>
</gene>
<protein>
    <submittedName>
        <fullName evidence="1">Uncharacterized protein</fullName>
    </submittedName>
</protein>
<name>L1NFC2_9PORP</name>
<reference evidence="1 2" key="1">
    <citation type="submission" date="2012-05" db="EMBL/GenBank/DDBJ databases">
        <authorList>
            <person name="Weinstock G."/>
            <person name="Sodergren E."/>
            <person name="Lobos E.A."/>
            <person name="Fulton L."/>
            <person name="Fulton R."/>
            <person name="Courtney L."/>
            <person name="Fronick C."/>
            <person name="O'Laughlin M."/>
            <person name="Godfrey J."/>
            <person name="Wilson R.M."/>
            <person name="Miner T."/>
            <person name="Farmer C."/>
            <person name="Delehaunty K."/>
            <person name="Cordes M."/>
            <person name="Minx P."/>
            <person name="Tomlinson C."/>
            <person name="Chen J."/>
            <person name="Wollam A."/>
            <person name="Pepin K.H."/>
            <person name="Bhonagiri V."/>
            <person name="Zhang X."/>
            <person name="Suruliraj S."/>
            <person name="Warren W."/>
            <person name="Mitreva M."/>
            <person name="Mardis E.R."/>
            <person name="Wilson R.K."/>
        </authorList>
    </citation>
    <scope>NUCLEOTIDE SEQUENCE [LARGE SCALE GENOMIC DNA]</scope>
    <source>
        <strain evidence="1 2">F0037</strain>
    </source>
</reference>
<dbReference type="HOGENOM" id="CLU_2992808_0_0_10"/>
<evidence type="ECO:0000313" key="1">
    <source>
        <dbReference type="EMBL" id="EKY02199.1"/>
    </source>
</evidence>
<dbReference type="STRING" id="1127696.HMPREF9134_00588"/>
<dbReference type="AlphaFoldDB" id="L1NFC2"/>
<organism evidence="1 2">
    <name type="scientific">Porphyromonas catoniae F0037</name>
    <dbReference type="NCBI Taxonomy" id="1127696"/>
    <lineage>
        <taxon>Bacteria</taxon>
        <taxon>Pseudomonadati</taxon>
        <taxon>Bacteroidota</taxon>
        <taxon>Bacteroidia</taxon>
        <taxon>Bacteroidales</taxon>
        <taxon>Porphyromonadaceae</taxon>
        <taxon>Porphyromonas</taxon>
    </lineage>
</organism>